<comment type="caution">
    <text evidence="3">The sequence shown here is derived from an EMBL/GenBank/DDBJ whole genome shotgun (WGS) entry which is preliminary data.</text>
</comment>
<dbReference type="Pfam" id="PF07331">
    <property type="entry name" value="TctB"/>
    <property type="match status" value="1"/>
</dbReference>
<accession>A0A6L8VLL4</accession>
<evidence type="ECO:0000259" key="2">
    <source>
        <dbReference type="Pfam" id="PF07331"/>
    </source>
</evidence>
<feature type="transmembrane region" description="Helical" evidence="1">
    <location>
        <begin position="122"/>
        <end position="143"/>
    </location>
</feature>
<keyword evidence="1" id="KW-0812">Transmembrane</keyword>
<keyword evidence="1" id="KW-0472">Membrane</keyword>
<sequence length="155" mass="16108">MHFIRKPKDFISGALFLAAGIAVIAISSGYDFGTPRRMGPGFFPVVMGGLLCLLAVLIMIRGLVGSVEEMEPLNAQALRGAVMVLGGSLIYGILIRPAGMIPATIILVLMGAFATKGYGLKAAIVTAVVLAAISAIVFVELLGQPIPLLGSMFGY</sequence>
<dbReference type="AlphaFoldDB" id="A0A6L8VLL4"/>
<evidence type="ECO:0000313" key="4">
    <source>
        <dbReference type="Proteomes" id="UP000477083"/>
    </source>
</evidence>
<dbReference type="Proteomes" id="UP000477083">
    <property type="component" value="Unassembled WGS sequence"/>
</dbReference>
<dbReference type="OrthoDB" id="5186924at2"/>
<reference evidence="3 4" key="1">
    <citation type="submission" date="2020-01" db="EMBL/GenBank/DDBJ databases">
        <title>Frigidibacter albus SP32T (=CGMCC 1.13995T).</title>
        <authorList>
            <person name="Liao X."/>
        </authorList>
    </citation>
    <scope>NUCLEOTIDE SEQUENCE [LARGE SCALE GENOMIC DNA]</scope>
    <source>
        <strain evidence="3 4">SP32</strain>
    </source>
</reference>
<organism evidence="3 4">
    <name type="scientific">Frigidibacter albus</name>
    <dbReference type="NCBI Taxonomy" id="1465486"/>
    <lineage>
        <taxon>Bacteria</taxon>
        <taxon>Pseudomonadati</taxon>
        <taxon>Pseudomonadota</taxon>
        <taxon>Alphaproteobacteria</taxon>
        <taxon>Rhodobacterales</taxon>
        <taxon>Paracoccaceae</taxon>
        <taxon>Frigidibacter</taxon>
    </lineage>
</organism>
<proteinExistence type="predicted"/>
<protein>
    <recommendedName>
        <fullName evidence="2">DUF1468 domain-containing protein</fullName>
    </recommendedName>
</protein>
<gene>
    <name evidence="3" type="ORF">GS660_18590</name>
</gene>
<dbReference type="InterPro" id="IPR009936">
    <property type="entry name" value="DUF1468"/>
</dbReference>
<feature type="transmembrane region" description="Helical" evidence="1">
    <location>
        <begin position="12"/>
        <end position="30"/>
    </location>
</feature>
<feature type="domain" description="DUF1468" evidence="2">
    <location>
        <begin position="11"/>
        <end position="147"/>
    </location>
</feature>
<dbReference type="RefSeq" id="WP_161348487.1">
    <property type="nucleotide sequence ID" value="NZ_BMGW01000015.1"/>
</dbReference>
<evidence type="ECO:0000256" key="1">
    <source>
        <dbReference type="SAM" id="Phobius"/>
    </source>
</evidence>
<keyword evidence="4" id="KW-1185">Reference proteome</keyword>
<feature type="transmembrane region" description="Helical" evidence="1">
    <location>
        <begin position="99"/>
        <end position="115"/>
    </location>
</feature>
<name>A0A6L8VLL4_9RHOB</name>
<keyword evidence="1" id="KW-1133">Transmembrane helix</keyword>
<feature type="transmembrane region" description="Helical" evidence="1">
    <location>
        <begin position="42"/>
        <end position="64"/>
    </location>
</feature>
<dbReference type="EMBL" id="WWNR01000015">
    <property type="protein sequence ID" value="MZQ91103.1"/>
    <property type="molecule type" value="Genomic_DNA"/>
</dbReference>
<evidence type="ECO:0000313" key="3">
    <source>
        <dbReference type="EMBL" id="MZQ91103.1"/>
    </source>
</evidence>